<dbReference type="NCBIfam" id="NF045728">
    <property type="entry name" value="glycosyl_F510_1955"/>
    <property type="match status" value="1"/>
</dbReference>
<dbReference type="GO" id="GO:0009055">
    <property type="term" value="F:electron transfer activity"/>
    <property type="evidence" value="ECO:0007669"/>
    <property type="project" value="InterPro"/>
</dbReference>
<reference evidence="2" key="1">
    <citation type="journal article" date="2022" name="ISME J.">
        <title>Genetic and phylogenetic analysis of dissimilatory iodate-reducing bacteria identifies potential niches across the world's oceans.</title>
        <authorList>
            <person name="Reyes-Umana V."/>
            <person name="Henning Z."/>
            <person name="Lee K."/>
            <person name="Barnum T.P."/>
            <person name="Coates J.D."/>
        </authorList>
    </citation>
    <scope>NUCLEOTIDE SEQUENCE [LARGE SCALE GENOMIC DNA]</scope>
    <source>
        <strain evidence="2">IR12</strain>
    </source>
</reference>
<comment type="caution">
    <text evidence="1">The sequence shown here is derived from an EMBL/GenBank/DDBJ whole genome shotgun (WGS) entry which is preliminary data.</text>
</comment>
<dbReference type="EMBL" id="JAEKFT010000003">
    <property type="protein sequence ID" value="MBT0960299.1"/>
    <property type="molecule type" value="Genomic_DNA"/>
</dbReference>
<dbReference type="Gene3D" id="2.130.10.10">
    <property type="entry name" value="YVTN repeat-like/Quinoprotein amine dehydrogenase"/>
    <property type="match status" value="1"/>
</dbReference>
<dbReference type="SUPFAM" id="SSF110296">
    <property type="entry name" value="Oligoxyloglucan reducing end-specific cellobiohydrolase"/>
    <property type="match status" value="1"/>
</dbReference>
<dbReference type="InterPro" id="IPR054817">
    <property type="entry name" value="Glycosyl_F510_1955-like"/>
</dbReference>
<evidence type="ECO:0000313" key="1">
    <source>
        <dbReference type="EMBL" id="MBT0960299.1"/>
    </source>
</evidence>
<dbReference type="Pfam" id="PF02012">
    <property type="entry name" value="BNR"/>
    <property type="match status" value="1"/>
</dbReference>
<dbReference type="SUPFAM" id="SSF46626">
    <property type="entry name" value="Cytochrome c"/>
    <property type="match status" value="1"/>
</dbReference>
<dbReference type="InterPro" id="IPR036909">
    <property type="entry name" value="Cyt_c-like_dom_sf"/>
</dbReference>
<organism evidence="1 2">
    <name type="scientific">Denitromonas iodatirespirans</name>
    <dbReference type="NCBI Taxonomy" id="2795389"/>
    <lineage>
        <taxon>Bacteria</taxon>
        <taxon>Pseudomonadati</taxon>
        <taxon>Pseudomonadota</taxon>
        <taxon>Betaproteobacteria</taxon>
        <taxon>Rhodocyclales</taxon>
        <taxon>Zoogloeaceae</taxon>
        <taxon>Denitromonas</taxon>
    </lineage>
</organism>
<sequence>MSMDEPAAALDRRAALGRLGALAWREPDARGEMPAAPHIHEGHTWKHADGMLYRIVRDGWRDPFNKTERLTMLAFGQILSPAEIRAVVDDLKTLWSAAQRRLLLTNEGAVRERVSRPAPVPDSSTKWSLLMLPERFSFITGLLAMLLVLGSPGAAAEVTLTHVHGLAWSADGARLFIPSHHGLAVYENGAWSKAPGPQHDYMGFSATRERFYSSGHPAPNSGLVNPFGLIRSDDGGKTWKKLGLEGESDFHLLATGYASNAVYVFNHGRNSRMKTAGLHYTLNDGFTWKQAAGRGIEGEPMSLAVHPEDAKVVAVGTRDALFLSVDAGENFRHVASGQALAVSFDLDGTHLWHAGHDGTPTLTRVDWKSGRASAVSLPPLAGDAVAYIAQNPARRGEYAIATFKRSAFLSRDGGKRWEAIAREGKGLDRREGAAAKRR</sequence>
<dbReference type="InterPro" id="IPR015943">
    <property type="entry name" value="WD40/YVTN_repeat-like_dom_sf"/>
</dbReference>
<evidence type="ECO:0008006" key="3">
    <source>
        <dbReference type="Google" id="ProtNLM"/>
    </source>
</evidence>
<dbReference type="InterPro" id="IPR002860">
    <property type="entry name" value="BNR_rpt"/>
</dbReference>
<accession>A0A944D5H8</accession>
<proteinExistence type="predicted"/>
<name>A0A944D5H8_DENI1</name>
<keyword evidence="2" id="KW-1185">Reference proteome</keyword>
<dbReference type="Proteomes" id="UP000694660">
    <property type="component" value="Unassembled WGS sequence"/>
</dbReference>
<protein>
    <recommendedName>
        <fullName evidence="3">Glycosyl hydrolase</fullName>
    </recommendedName>
</protein>
<gene>
    <name evidence="1" type="ORF">I8J34_03855</name>
</gene>
<dbReference type="AlphaFoldDB" id="A0A944D5H8"/>
<evidence type="ECO:0000313" key="2">
    <source>
        <dbReference type="Proteomes" id="UP000694660"/>
    </source>
</evidence>
<dbReference type="GO" id="GO:0020037">
    <property type="term" value="F:heme binding"/>
    <property type="evidence" value="ECO:0007669"/>
    <property type="project" value="InterPro"/>
</dbReference>